<dbReference type="GO" id="GO:0016829">
    <property type="term" value="F:lyase activity"/>
    <property type="evidence" value="ECO:0007669"/>
    <property type="project" value="UniProtKB-KW"/>
</dbReference>
<protein>
    <submittedName>
        <fullName evidence="3">Sirohydrochlorin ferrochelatase</fullName>
    </submittedName>
</protein>
<gene>
    <name evidence="3" type="primary">sirB_2</name>
    <name evidence="3" type="ORF">BN983_02045</name>
</gene>
<dbReference type="InterPro" id="IPR002762">
    <property type="entry name" value="CbiX-like"/>
</dbReference>
<dbReference type="Proteomes" id="UP000028868">
    <property type="component" value="Unassembled WGS sequence"/>
</dbReference>
<evidence type="ECO:0000313" key="4">
    <source>
        <dbReference type="Proteomes" id="UP000028868"/>
    </source>
</evidence>
<name>A0A024P432_9BACI</name>
<proteinExistence type="predicted"/>
<keyword evidence="2" id="KW-0456">Lyase</keyword>
<dbReference type="SUPFAM" id="SSF53800">
    <property type="entry name" value="Chelatase"/>
    <property type="match status" value="1"/>
</dbReference>
<dbReference type="Pfam" id="PF01903">
    <property type="entry name" value="CbiX"/>
    <property type="match status" value="1"/>
</dbReference>
<dbReference type="EMBL" id="CCDI010000002">
    <property type="protein sequence ID" value="CDQ23794.1"/>
    <property type="molecule type" value="Genomic_DNA"/>
</dbReference>
<keyword evidence="4" id="KW-1185">Reference proteome</keyword>
<evidence type="ECO:0000256" key="2">
    <source>
        <dbReference type="ARBA" id="ARBA00023239"/>
    </source>
</evidence>
<organism evidence="3 4">
    <name type="scientific">Halobacillus karajensis</name>
    <dbReference type="NCBI Taxonomy" id="195088"/>
    <lineage>
        <taxon>Bacteria</taxon>
        <taxon>Bacillati</taxon>
        <taxon>Bacillota</taxon>
        <taxon>Bacilli</taxon>
        <taxon>Bacillales</taxon>
        <taxon>Bacillaceae</taxon>
        <taxon>Halobacillus</taxon>
    </lineage>
</organism>
<reference evidence="4" key="1">
    <citation type="submission" date="2014-03" db="EMBL/GenBank/DDBJ databases">
        <authorList>
            <person name="Urmite Genomes U."/>
        </authorList>
    </citation>
    <scope>NUCLEOTIDE SEQUENCE [LARGE SCALE GENOMIC DNA]</scope>
    <source>
        <strain evidence="4">HD-03</strain>
    </source>
</reference>
<reference evidence="3 4" key="2">
    <citation type="submission" date="2014-05" db="EMBL/GenBank/DDBJ databases">
        <title>Draft genome sequence of Halobacillus karajensis HK-03.</title>
        <authorList>
            <person name="Khelaifia S."/>
            <person name="Croce O."/>
            <person name="Lagier J.C."/>
            <person name="Raoult D."/>
        </authorList>
    </citation>
    <scope>NUCLEOTIDE SEQUENCE [LARGE SCALE GENOMIC DNA]</scope>
    <source>
        <strain evidence="3 4">HD-03</strain>
    </source>
</reference>
<dbReference type="Gene3D" id="3.40.50.1400">
    <property type="match status" value="1"/>
</dbReference>
<dbReference type="AlphaFoldDB" id="A0A024P432"/>
<evidence type="ECO:0000313" key="3">
    <source>
        <dbReference type="EMBL" id="CDQ23794.1"/>
    </source>
</evidence>
<evidence type="ECO:0000256" key="1">
    <source>
        <dbReference type="ARBA" id="ARBA00022723"/>
    </source>
</evidence>
<keyword evidence="1" id="KW-0479">Metal-binding</keyword>
<accession>A0A024P432</accession>
<sequence length="70" mass="7802">MQAVLYVCHGSRMKAAVNEAVDFTKECMKTVAAPLQLCCFLEFSNPSVQKGIEECVRRGQRKSPLSLYSC</sequence>
<comment type="caution">
    <text evidence="3">The sequence shown here is derived from an EMBL/GenBank/DDBJ whole genome shotgun (WGS) entry which is preliminary data.</text>
</comment>
<dbReference type="GO" id="GO:0046872">
    <property type="term" value="F:metal ion binding"/>
    <property type="evidence" value="ECO:0007669"/>
    <property type="project" value="UniProtKB-KW"/>
</dbReference>